<keyword evidence="5" id="KW-1015">Disulfide bond</keyword>
<keyword evidence="4" id="KW-0411">Iron-sulfur</keyword>
<keyword evidence="3" id="KW-0408">Iron</keyword>
<sequence>MVAESDGKHGVEGRSESFWTASTHDPDYPPLSGDLKVDVAVIGGGITGITSALKLKNAGLKVALIEGRRILHGATGYTTAHVSSAQALQYGELIETFGEKKARMIADSQQASIEEIARTAREYGIECDMARPAEYVYASEEGDLKDLKDEFEANKRLGLPVSYVDKAPLPFENYGAIRYENQLRFHPRKYLLPLAQAINSDGSYVFENTMATDIDDGETCKVKTYNGNVLANHVIVATQVPFTMKDLLVTRMKACRSYVLGVRVEGDVSQDMFYSTEKPCHYIRTTPADGGNLVIIGGEDHQTGKVTDTIQKYRALEQYARERYKIASIDYSWSTEDYYTFDGVPFIGRMPNMKHCYIGTGYKGTGMTYGTVAAMINTDLILKGSSPWEEAYDPHRVKLTKEAGELLATQGFIMKHFVGERLKGPEPLEKIPAGGAGFSTYGGHKANVYKEASGQVHAVTPQCTHMGCYTEWNNGERTWECPCHGSWFGYDGSVLHGPTVKPLKRLDDKGKRAGGEMEARH</sequence>
<dbReference type="PANTHER" id="PTHR13847">
    <property type="entry name" value="SARCOSINE DEHYDROGENASE-RELATED"/>
    <property type="match status" value="1"/>
</dbReference>
<dbReference type="AlphaFoldDB" id="Q0W7R0"/>
<dbReference type="GO" id="GO:0016491">
    <property type="term" value="F:oxidoreductase activity"/>
    <property type="evidence" value="ECO:0007669"/>
    <property type="project" value="UniProtKB-KW"/>
</dbReference>
<dbReference type="GO" id="GO:0016020">
    <property type="term" value="C:membrane"/>
    <property type="evidence" value="ECO:0007669"/>
    <property type="project" value="InterPro"/>
</dbReference>
<keyword evidence="8" id="KW-0560">Oxidoreductase</keyword>
<evidence type="ECO:0000313" key="8">
    <source>
        <dbReference type="EMBL" id="CAJ35583.1"/>
    </source>
</evidence>
<dbReference type="KEGG" id="rci:RCIX76"/>
<dbReference type="OrthoDB" id="5623at2157"/>
<keyword evidence="2" id="KW-0479">Metal-binding</keyword>
<dbReference type="GeneID" id="5144245"/>
<dbReference type="InterPro" id="IPR036922">
    <property type="entry name" value="Rieske_2Fe-2S_sf"/>
</dbReference>
<evidence type="ECO:0000256" key="4">
    <source>
        <dbReference type="ARBA" id="ARBA00023014"/>
    </source>
</evidence>
<dbReference type="GO" id="GO:0051537">
    <property type="term" value="F:2 iron, 2 sulfur cluster binding"/>
    <property type="evidence" value="ECO:0007669"/>
    <property type="project" value="UniProtKB-KW"/>
</dbReference>
<protein>
    <submittedName>
        <fullName evidence="8">Rieske Fe-S protein (FAD-dependent oxidoreductase family)</fullName>
        <ecNumber evidence="8">1.1.1.-</ecNumber>
    </submittedName>
</protein>
<proteinExistence type="predicted"/>
<dbReference type="InterPro" id="IPR006076">
    <property type="entry name" value="FAD-dep_OxRdtase"/>
</dbReference>
<evidence type="ECO:0000259" key="7">
    <source>
        <dbReference type="PROSITE" id="PS51296"/>
    </source>
</evidence>
<feature type="domain" description="Rieske" evidence="7">
    <location>
        <begin position="423"/>
        <end position="506"/>
    </location>
</feature>
<keyword evidence="1" id="KW-0001">2Fe-2S</keyword>
<feature type="region of interest" description="Disordered" evidence="6">
    <location>
        <begin position="1"/>
        <end position="22"/>
    </location>
</feature>
<dbReference type="eggNOG" id="arCOG00755">
    <property type="taxonomic scope" value="Archaea"/>
</dbReference>
<dbReference type="InterPro" id="IPR005805">
    <property type="entry name" value="Rieske_Fe-S_prot_C"/>
</dbReference>
<dbReference type="SUPFAM" id="SSF50022">
    <property type="entry name" value="ISP domain"/>
    <property type="match status" value="1"/>
</dbReference>
<dbReference type="Pfam" id="PF01266">
    <property type="entry name" value="DAO"/>
    <property type="match status" value="1"/>
</dbReference>
<dbReference type="PROSITE" id="PS51296">
    <property type="entry name" value="RIESKE"/>
    <property type="match status" value="1"/>
</dbReference>
<name>Q0W7R0_METAR</name>
<keyword evidence="9" id="KW-1185">Reference proteome</keyword>
<dbReference type="GO" id="GO:0005737">
    <property type="term" value="C:cytoplasm"/>
    <property type="evidence" value="ECO:0007669"/>
    <property type="project" value="TreeGrafter"/>
</dbReference>
<dbReference type="PANTHER" id="PTHR13847:SF274">
    <property type="entry name" value="RIESKE 2FE-2S IRON-SULFUR PROTEIN YHFW-RELATED"/>
    <property type="match status" value="1"/>
</dbReference>
<reference evidence="8 9" key="1">
    <citation type="journal article" date="2006" name="Science">
        <title>Genome of rice cluster I archaea -- the key methane producers in the rice rhizosphere.</title>
        <authorList>
            <person name="Erkel C."/>
            <person name="Kube M."/>
            <person name="Reinhardt R."/>
            <person name="Liesack W."/>
        </authorList>
    </citation>
    <scope>NUCLEOTIDE SEQUENCE [LARGE SCALE GENOMIC DNA]</scope>
    <source>
        <strain evidence="9">DSM 22066 / NBRC 105507 / MRE50</strain>
    </source>
</reference>
<dbReference type="EC" id="1.1.1.-" evidence="8"/>
<dbReference type="EMBL" id="AM114193">
    <property type="protein sequence ID" value="CAJ35583.1"/>
    <property type="molecule type" value="Genomic_DNA"/>
</dbReference>
<dbReference type="STRING" id="351160.RCIX76"/>
<dbReference type="InterPro" id="IPR036188">
    <property type="entry name" value="FAD/NAD-bd_sf"/>
</dbReference>
<evidence type="ECO:0000256" key="5">
    <source>
        <dbReference type="ARBA" id="ARBA00023157"/>
    </source>
</evidence>
<organism evidence="8 9">
    <name type="scientific">Methanocella arvoryzae (strain DSM 22066 / NBRC 105507 / MRE50)</name>
    <dbReference type="NCBI Taxonomy" id="351160"/>
    <lineage>
        <taxon>Archaea</taxon>
        <taxon>Methanobacteriati</taxon>
        <taxon>Methanobacteriota</taxon>
        <taxon>Stenosarchaea group</taxon>
        <taxon>Methanomicrobia</taxon>
        <taxon>Methanocellales</taxon>
        <taxon>Methanocellaceae</taxon>
        <taxon>Methanocella</taxon>
    </lineage>
</organism>
<evidence type="ECO:0000256" key="6">
    <source>
        <dbReference type="SAM" id="MobiDB-lite"/>
    </source>
</evidence>
<dbReference type="PRINTS" id="PR00162">
    <property type="entry name" value="RIESKE"/>
</dbReference>
<dbReference type="Proteomes" id="UP000000663">
    <property type="component" value="Chromosome"/>
</dbReference>
<dbReference type="InterPro" id="IPR017941">
    <property type="entry name" value="Rieske_2Fe-2S"/>
</dbReference>
<dbReference type="Gene3D" id="2.102.10.10">
    <property type="entry name" value="Rieske [2Fe-2S] iron-sulphur domain"/>
    <property type="match status" value="1"/>
</dbReference>
<dbReference type="RefSeq" id="WP_012036911.1">
    <property type="nucleotide sequence ID" value="NC_009464.1"/>
</dbReference>
<dbReference type="Gene3D" id="3.30.9.10">
    <property type="entry name" value="D-Amino Acid Oxidase, subunit A, domain 2"/>
    <property type="match status" value="1"/>
</dbReference>
<dbReference type="GO" id="GO:0046872">
    <property type="term" value="F:metal ion binding"/>
    <property type="evidence" value="ECO:0007669"/>
    <property type="project" value="UniProtKB-KW"/>
</dbReference>
<evidence type="ECO:0000256" key="1">
    <source>
        <dbReference type="ARBA" id="ARBA00022714"/>
    </source>
</evidence>
<evidence type="ECO:0000313" key="9">
    <source>
        <dbReference type="Proteomes" id="UP000000663"/>
    </source>
</evidence>
<evidence type="ECO:0000256" key="3">
    <source>
        <dbReference type="ARBA" id="ARBA00023004"/>
    </source>
</evidence>
<dbReference type="Gene3D" id="3.50.50.60">
    <property type="entry name" value="FAD/NAD(P)-binding domain"/>
    <property type="match status" value="1"/>
</dbReference>
<gene>
    <name evidence="8" type="ORF">RCIX76</name>
</gene>
<dbReference type="SUPFAM" id="SSF51905">
    <property type="entry name" value="FAD/NAD(P)-binding domain"/>
    <property type="match status" value="1"/>
</dbReference>
<evidence type="ECO:0000256" key="2">
    <source>
        <dbReference type="ARBA" id="ARBA00022723"/>
    </source>
</evidence>
<accession>Q0W7R0</accession>
<dbReference type="Pfam" id="PF00355">
    <property type="entry name" value="Rieske"/>
    <property type="match status" value="1"/>
</dbReference>
<feature type="compositionally biased region" description="Basic and acidic residues" evidence="6">
    <location>
        <begin position="1"/>
        <end position="15"/>
    </location>
</feature>